<evidence type="ECO:0000313" key="7">
    <source>
        <dbReference type="EMBL" id="TDS74983.1"/>
    </source>
</evidence>
<name>A0A4R7FFP6_9MICO</name>
<dbReference type="PANTHER" id="PTHR43179:SF12">
    <property type="entry name" value="GALACTOFURANOSYLTRANSFERASE GLFT2"/>
    <property type="match status" value="1"/>
</dbReference>
<evidence type="ECO:0000259" key="6">
    <source>
        <dbReference type="Pfam" id="PF00535"/>
    </source>
</evidence>
<comment type="pathway">
    <text evidence="1">Cell wall biogenesis; cell wall polysaccharide biosynthesis.</text>
</comment>
<comment type="similarity">
    <text evidence="2">Belongs to the glycosyltransferase 2 family.</text>
</comment>
<proteinExistence type="inferred from homology"/>
<sequence>MRHGDADLRTEGQVTPMEPNARPGVPSVVAVVVAYNRQELLLEALAALRAQTAPLTAVVVVDNHSDDDSAQVASDFWPEVELVRLTRNTGGAGGFATGMAVAIARHEPDWIWVMDDDTVPTETALEELLEAVDRPDVVLAGSRVVWTDGSDHPMNTPRANPFARKEDVRAAAERGVTPVRSLSFVSMLVSARRVKEAGLPIADYFIWNDDFEFSTRMLRRGQGVFVPSSVVVHKTKARANTDVDPGARFFFEVRNKIWLMVFSHGLNPFEKAVYMGSTLLRWVRTFRASRQRRFLLTQLRRGLVAGFGSRPRLNADVLCDLGPVTEAVVKVEAPARRAA</sequence>
<dbReference type="InterPro" id="IPR001173">
    <property type="entry name" value="Glyco_trans_2-like"/>
</dbReference>
<keyword evidence="3" id="KW-0328">Glycosyltransferase</keyword>
<dbReference type="GO" id="GO:0016757">
    <property type="term" value="F:glycosyltransferase activity"/>
    <property type="evidence" value="ECO:0007669"/>
    <property type="project" value="UniProtKB-KW"/>
</dbReference>
<dbReference type="EMBL" id="SOAM01000004">
    <property type="protein sequence ID" value="TDS74983.1"/>
    <property type="molecule type" value="Genomic_DNA"/>
</dbReference>
<protein>
    <submittedName>
        <fullName evidence="7">GT2 family glycosyltransferase</fullName>
    </submittedName>
</protein>
<evidence type="ECO:0000313" key="8">
    <source>
        <dbReference type="Proteomes" id="UP000295344"/>
    </source>
</evidence>
<organism evidence="7 8">
    <name type="scientific">Amnibacterium kyonggiense</name>
    <dbReference type="NCBI Taxonomy" id="595671"/>
    <lineage>
        <taxon>Bacteria</taxon>
        <taxon>Bacillati</taxon>
        <taxon>Actinomycetota</taxon>
        <taxon>Actinomycetes</taxon>
        <taxon>Micrococcales</taxon>
        <taxon>Microbacteriaceae</taxon>
        <taxon>Amnibacterium</taxon>
    </lineage>
</organism>
<evidence type="ECO:0000256" key="1">
    <source>
        <dbReference type="ARBA" id="ARBA00004776"/>
    </source>
</evidence>
<gene>
    <name evidence="7" type="ORF">CLV52_3507</name>
</gene>
<comment type="caution">
    <text evidence="7">The sequence shown here is derived from an EMBL/GenBank/DDBJ whole genome shotgun (WGS) entry which is preliminary data.</text>
</comment>
<reference evidence="7 8" key="1">
    <citation type="submission" date="2019-03" db="EMBL/GenBank/DDBJ databases">
        <title>Genomic Encyclopedia of Archaeal and Bacterial Type Strains, Phase II (KMG-II): from individual species to whole genera.</title>
        <authorList>
            <person name="Goeker M."/>
        </authorList>
    </citation>
    <scope>NUCLEOTIDE SEQUENCE [LARGE SCALE GENOMIC DNA]</scope>
    <source>
        <strain evidence="7 8">DSM 24782</strain>
    </source>
</reference>
<evidence type="ECO:0000256" key="3">
    <source>
        <dbReference type="ARBA" id="ARBA00022676"/>
    </source>
</evidence>
<dbReference type="InterPro" id="IPR029044">
    <property type="entry name" value="Nucleotide-diphossugar_trans"/>
</dbReference>
<dbReference type="Gene3D" id="3.90.550.10">
    <property type="entry name" value="Spore Coat Polysaccharide Biosynthesis Protein SpsA, Chain A"/>
    <property type="match status" value="1"/>
</dbReference>
<evidence type="ECO:0000256" key="2">
    <source>
        <dbReference type="ARBA" id="ARBA00006739"/>
    </source>
</evidence>
<dbReference type="Proteomes" id="UP000295344">
    <property type="component" value="Unassembled WGS sequence"/>
</dbReference>
<feature type="domain" description="Glycosyltransferase 2-like" evidence="6">
    <location>
        <begin position="31"/>
        <end position="165"/>
    </location>
</feature>
<evidence type="ECO:0000256" key="4">
    <source>
        <dbReference type="ARBA" id="ARBA00022679"/>
    </source>
</evidence>
<dbReference type="Pfam" id="PF00535">
    <property type="entry name" value="Glycos_transf_2"/>
    <property type="match status" value="1"/>
</dbReference>
<feature type="compositionally biased region" description="Basic and acidic residues" evidence="5">
    <location>
        <begin position="1"/>
        <end position="10"/>
    </location>
</feature>
<keyword evidence="4 7" id="KW-0808">Transferase</keyword>
<accession>A0A4R7FFP6</accession>
<evidence type="ECO:0000256" key="5">
    <source>
        <dbReference type="SAM" id="MobiDB-lite"/>
    </source>
</evidence>
<dbReference type="PANTHER" id="PTHR43179">
    <property type="entry name" value="RHAMNOSYLTRANSFERASE WBBL"/>
    <property type="match status" value="1"/>
</dbReference>
<feature type="region of interest" description="Disordered" evidence="5">
    <location>
        <begin position="1"/>
        <end position="21"/>
    </location>
</feature>
<dbReference type="AlphaFoldDB" id="A0A4R7FFP6"/>
<dbReference type="SUPFAM" id="SSF53448">
    <property type="entry name" value="Nucleotide-diphospho-sugar transferases"/>
    <property type="match status" value="1"/>
</dbReference>
<keyword evidence="8" id="KW-1185">Reference proteome</keyword>